<evidence type="ECO:0000256" key="1">
    <source>
        <dbReference type="SAM" id="SignalP"/>
    </source>
</evidence>
<feature type="domain" description="SnoaL-like" evidence="2">
    <location>
        <begin position="65"/>
        <end position="157"/>
    </location>
</feature>
<feature type="signal peptide" evidence="1">
    <location>
        <begin position="1"/>
        <end position="31"/>
    </location>
</feature>
<gene>
    <name evidence="3" type="ORF">HMPREF1541_09168</name>
</gene>
<evidence type="ECO:0000313" key="4">
    <source>
        <dbReference type="Proteomes" id="UP000030752"/>
    </source>
</evidence>
<dbReference type="VEuPathDB" id="FungiDB:HMPREF1541_09168"/>
<reference evidence="3 4" key="1">
    <citation type="submission" date="2013-03" db="EMBL/GenBank/DDBJ databases">
        <title>The Genome Sequence of Phialophora europaea CBS 101466.</title>
        <authorList>
            <consortium name="The Broad Institute Genomics Platform"/>
            <person name="Cuomo C."/>
            <person name="de Hoog S."/>
            <person name="Gorbushina A."/>
            <person name="Walker B."/>
            <person name="Young S.K."/>
            <person name="Zeng Q."/>
            <person name="Gargeya S."/>
            <person name="Fitzgerald M."/>
            <person name="Haas B."/>
            <person name="Abouelleil A."/>
            <person name="Allen A.W."/>
            <person name="Alvarado L."/>
            <person name="Arachchi H.M."/>
            <person name="Berlin A.M."/>
            <person name="Chapman S.B."/>
            <person name="Gainer-Dewar J."/>
            <person name="Goldberg J."/>
            <person name="Griggs A."/>
            <person name="Gujja S."/>
            <person name="Hansen M."/>
            <person name="Howarth C."/>
            <person name="Imamovic A."/>
            <person name="Ireland A."/>
            <person name="Larimer J."/>
            <person name="McCowan C."/>
            <person name="Murphy C."/>
            <person name="Pearson M."/>
            <person name="Poon T.W."/>
            <person name="Priest M."/>
            <person name="Roberts A."/>
            <person name="Saif S."/>
            <person name="Shea T."/>
            <person name="Sisk P."/>
            <person name="Sykes S."/>
            <person name="Wortman J."/>
            <person name="Nusbaum C."/>
            <person name="Birren B."/>
        </authorList>
    </citation>
    <scope>NUCLEOTIDE SEQUENCE [LARGE SCALE GENOMIC DNA]</scope>
    <source>
        <strain evidence="3 4">CBS 101466</strain>
    </source>
</reference>
<dbReference type="EMBL" id="KB822712">
    <property type="protein sequence ID" value="ETN45337.1"/>
    <property type="molecule type" value="Genomic_DNA"/>
</dbReference>
<accession>W2S9I5</accession>
<feature type="chain" id="PRO_5004824242" description="SnoaL-like domain-containing protein" evidence="1">
    <location>
        <begin position="32"/>
        <end position="179"/>
    </location>
</feature>
<dbReference type="PANTHER" id="PTHR41252">
    <property type="entry name" value="BLR2505 PROTEIN"/>
    <property type="match status" value="1"/>
</dbReference>
<evidence type="ECO:0000313" key="3">
    <source>
        <dbReference type="EMBL" id="ETN45337.1"/>
    </source>
</evidence>
<proteinExistence type="predicted"/>
<dbReference type="Proteomes" id="UP000030752">
    <property type="component" value="Unassembled WGS sequence"/>
</dbReference>
<dbReference type="AlphaFoldDB" id="W2S9I5"/>
<dbReference type="eggNOG" id="ENOG502T4WB">
    <property type="taxonomic scope" value="Eukaryota"/>
</dbReference>
<evidence type="ECO:0000259" key="2">
    <source>
        <dbReference type="Pfam" id="PF12680"/>
    </source>
</evidence>
<dbReference type="InterPro" id="IPR032710">
    <property type="entry name" value="NTF2-like_dom_sf"/>
</dbReference>
<organism evidence="3 4">
    <name type="scientific">Cyphellophora europaea (strain CBS 101466)</name>
    <name type="common">Phialophora europaea</name>
    <dbReference type="NCBI Taxonomy" id="1220924"/>
    <lineage>
        <taxon>Eukaryota</taxon>
        <taxon>Fungi</taxon>
        <taxon>Dikarya</taxon>
        <taxon>Ascomycota</taxon>
        <taxon>Pezizomycotina</taxon>
        <taxon>Eurotiomycetes</taxon>
        <taxon>Chaetothyriomycetidae</taxon>
        <taxon>Chaetothyriales</taxon>
        <taxon>Cyphellophoraceae</taxon>
        <taxon>Cyphellophora</taxon>
    </lineage>
</organism>
<name>W2S9I5_CYPE1</name>
<dbReference type="HOGENOM" id="CLU_107220_1_1_1"/>
<keyword evidence="1" id="KW-0732">Signal</keyword>
<dbReference type="Pfam" id="PF12680">
    <property type="entry name" value="SnoaL_2"/>
    <property type="match status" value="1"/>
</dbReference>
<dbReference type="RefSeq" id="XP_008712065.1">
    <property type="nucleotide sequence ID" value="XM_008713843.1"/>
</dbReference>
<dbReference type="OrthoDB" id="4115505at2759"/>
<dbReference type="InterPro" id="IPR037401">
    <property type="entry name" value="SnoaL-like"/>
</dbReference>
<dbReference type="PANTHER" id="PTHR41252:SF1">
    <property type="entry name" value="BLR2505 PROTEIN"/>
    <property type="match status" value="1"/>
</dbReference>
<dbReference type="GeneID" id="19976507"/>
<protein>
    <recommendedName>
        <fullName evidence="2">SnoaL-like domain-containing protein</fullName>
    </recommendedName>
</protein>
<dbReference type="Gene3D" id="3.10.450.50">
    <property type="match status" value="1"/>
</dbReference>
<keyword evidence="4" id="KW-1185">Reference proteome</keyword>
<sequence length="179" mass="19831">MLFLTRFPSAPALLLSIFTIFCQNMTPGVHAHPVDACAAITAETRVLMDSLFSEFALDNFGTSFANALSDDLSWTVTGSSPIAGKYESKQIYLEKVLNPLRDVLETLPVPIIDRILVDCDWAAVNWHSEGVFAKNGNNYDMTYAWMMRVEAGKIVEVIGFYDGEKVSKAFEGYTFPAKA</sequence>
<dbReference type="SUPFAM" id="SSF54427">
    <property type="entry name" value="NTF2-like"/>
    <property type="match status" value="1"/>
</dbReference>
<dbReference type="InParanoid" id="W2S9I5"/>